<feature type="transmembrane region" description="Helical" evidence="1">
    <location>
        <begin position="37"/>
        <end position="55"/>
    </location>
</feature>
<keyword evidence="1" id="KW-0472">Membrane</keyword>
<feature type="transmembrane region" description="Helical" evidence="1">
    <location>
        <begin position="12"/>
        <end position="31"/>
    </location>
</feature>
<accession>A0A369W0B6</accession>
<proteinExistence type="predicted"/>
<sequence>MKLRQEHPALRTAFLALGVVLLIGAAVLGPLPGPGGIFLFAGGLALILPNSRWAMRRFARFKRAWPRVGGLLDRTMRRPSARRRRQRALTPR</sequence>
<keyword evidence="3" id="KW-1185">Reference proteome</keyword>
<protein>
    <recommendedName>
        <fullName evidence="4">Transmembrane protein (PGPGW)</fullName>
    </recommendedName>
</protein>
<evidence type="ECO:0008006" key="4">
    <source>
        <dbReference type="Google" id="ProtNLM"/>
    </source>
</evidence>
<dbReference type="Proteomes" id="UP000253918">
    <property type="component" value="Unassembled WGS sequence"/>
</dbReference>
<keyword evidence="1" id="KW-1133">Transmembrane helix</keyword>
<gene>
    <name evidence="2" type="ORF">DVW87_03770</name>
</gene>
<keyword evidence="1" id="KW-0812">Transmembrane</keyword>
<evidence type="ECO:0000313" key="2">
    <source>
        <dbReference type="EMBL" id="RDE06810.1"/>
    </source>
</evidence>
<dbReference type="EMBL" id="QQNB01000001">
    <property type="protein sequence ID" value="RDE06810.1"/>
    <property type="molecule type" value="Genomic_DNA"/>
</dbReference>
<comment type="caution">
    <text evidence="2">The sequence shown here is derived from an EMBL/GenBank/DDBJ whole genome shotgun (WGS) entry which is preliminary data.</text>
</comment>
<evidence type="ECO:0000256" key="1">
    <source>
        <dbReference type="SAM" id="Phobius"/>
    </source>
</evidence>
<organism evidence="2 3">
    <name type="scientific">Sphingomonas aracearum</name>
    <dbReference type="NCBI Taxonomy" id="2283317"/>
    <lineage>
        <taxon>Bacteria</taxon>
        <taxon>Pseudomonadati</taxon>
        <taxon>Pseudomonadota</taxon>
        <taxon>Alphaproteobacteria</taxon>
        <taxon>Sphingomonadales</taxon>
        <taxon>Sphingomonadaceae</taxon>
        <taxon>Sphingomonas</taxon>
    </lineage>
</organism>
<evidence type="ECO:0000313" key="3">
    <source>
        <dbReference type="Proteomes" id="UP000253918"/>
    </source>
</evidence>
<dbReference type="AlphaFoldDB" id="A0A369W0B6"/>
<dbReference type="RefSeq" id="WP_114686390.1">
    <property type="nucleotide sequence ID" value="NZ_QQNB01000001.1"/>
</dbReference>
<name>A0A369W0B6_9SPHN</name>
<reference evidence="2 3" key="1">
    <citation type="submission" date="2018-07" db="EMBL/GenBank/DDBJ databases">
        <title>a novel species of Sphingomonas isolated from the rhizosphere soil of Araceae plant.</title>
        <authorList>
            <person name="Zhiyong W."/>
            <person name="Qinglan Z."/>
            <person name="Zhiwei F."/>
            <person name="Ding X."/>
            <person name="Gejiao W."/>
            <person name="Shixue Z."/>
        </authorList>
    </citation>
    <scope>NUCLEOTIDE SEQUENCE [LARGE SCALE GENOMIC DNA]</scope>
    <source>
        <strain evidence="2 3">WZY 27</strain>
    </source>
</reference>